<dbReference type="InterPro" id="IPR057739">
    <property type="entry name" value="Glyco_hydro_29_N"/>
</dbReference>
<keyword evidence="9" id="KW-1185">Reference proteome</keyword>
<dbReference type="PANTHER" id="PTHR10030:SF37">
    <property type="entry name" value="ALPHA-L-FUCOSIDASE-RELATED"/>
    <property type="match status" value="1"/>
</dbReference>
<feature type="domain" description="Glycoside hydrolase family 29 N-terminal" evidence="7">
    <location>
        <begin position="16"/>
        <end position="312"/>
    </location>
</feature>
<protein>
    <recommendedName>
        <fullName evidence="3">alpha-L-fucosidase</fullName>
        <ecNumber evidence="3">3.2.1.51</ecNumber>
    </recommendedName>
</protein>
<sequence length="711" mass="79287">MEHSDVSVLPQSNSRRFEWFNEARFGMFVHYGLYSILGRGEWAMLWEEIPTETYNRLAHQFDARAFDADALVDVAKRAGAGYVVFGARHHEGFCLWDTQTTDFNSVRTAAKRDLVAEVTQACRRAGLRVGIYYSVMSWQWPAIHVAPSQAPDEWEQMVNETHEQVRELLTHYGQVDYLWYDGCVVPGLGDAGIRARVWRAEELHAMARQLQPGILINDRAALPEDITTPEQYIAPPIAGRGWEACMTVGEHWGWCPEDTKLKSVDTLLDHLIHCARFGGNFLLNIAPQGDGTLPVEQIACFEAIGDWMAVNSAAILNTERTLYTEAEHLIGPATGAGDILYFHIKDWTEQAFKIAGIHQQILRAHVLGQDGGIACEFVQAHDGTAVIRLVGDSAAGVMLAGPRVLAIQLADGIPDNLPPSLLIERDTGRHGVPEAMVHLLEERQAAANSQVLEFSAPAWGLYDLEISVLAERSGELKAQLDGVVWDEDLFIECGHYPVKLCLTGIRLDQGEHVLQLTQLEFGSFEIDRWRLQARWRTLGPGCWLTAGPFPFFYSTVNGTDAQVKQAFQQKLPIETEDFSEQAVFTGVDGCLITWRSNPNLEGETVNLAALSEVESAGLAYARTVINVLADCLVEVLIGCDWWCNLYVNGHLVESERDSLAVERDGAQFNGWKPSLAQIKLQAGENVLLFKCHPGSTDNWFTFRINEIIDLF</sequence>
<evidence type="ECO:0000313" key="8">
    <source>
        <dbReference type="EMBL" id="WPJ96755.1"/>
    </source>
</evidence>
<dbReference type="EC" id="3.2.1.51" evidence="3"/>
<proteinExistence type="inferred from homology"/>
<dbReference type="RefSeq" id="WP_319833612.1">
    <property type="nucleotide sequence ID" value="NZ_CP138858.1"/>
</dbReference>
<organism evidence="8 9">
    <name type="scientific">Coraliomargarita algicola</name>
    <dbReference type="NCBI Taxonomy" id="3092156"/>
    <lineage>
        <taxon>Bacteria</taxon>
        <taxon>Pseudomonadati</taxon>
        <taxon>Verrucomicrobiota</taxon>
        <taxon>Opitutia</taxon>
        <taxon>Puniceicoccales</taxon>
        <taxon>Coraliomargaritaceae</taxon>
        <taxon>Coraliomargarita</taxon>
    </lineage>
</organism>
<dbReference type="InterPro" id="IPR016286">
    <property type="entry name" value="FUC_metazoa-typ"/>
</dbReference>
<dbReference type="InterPro" id="IPR017853">
    <property type="entry name" value="GH"/>
</dbReference>
<keyword evidence="5" id="KW-0378">Hydrolase</keyword>
<dbReference type="SUPFAM" id="SSF51445">
    <property type="entry name" value="(Trans)glycosidases"/>
    <property type="match status" value="1"/>
</dbReference>
<dbReference type="Proteomes" id="UP001324993">
    <property type="component" value="Chromosome"/>
</dbReference>
<name>A0ABZ0RPT5_9BACT</name>
<comment type="function">
    <text evidence="1">Alpha-L-fucosidase is responsible for hydrolyzing the alpha-1,6-linked fucose joined to the reducing-end N-acetylglucosamine of the carbohydrate moieties of glycoproteins.</text>
</comment>
<dbReference type="SMART" id="SM00812">
    <property type="entry name" value="Alpha_L_fucos"/>
    <property type="match status" value="1"/>
</dbReference>
<evidence type="ECO:0000256" key="3">
    <source>
        <dbReference type="ARBA" id="ARBA00012662"/>
    </source>
</evidence>
<evidence type="ECO:0000256" key="1">
    <source>
        <dbReference type="ARBA" id="ARBA00004071"/>
    </source>
</evidence>
<reference evidence="8 9" key="1">
    <citation type="submission" date="2023-11" db="EMBL/GenBank/DDBJ databases">
        <title>Coraliomargarita sp. nov., isolated from marine algae.</title>
        <authorList>
            <person name="Lee J.K."/>
            <person name="Baek J.H."/>
            <person name="Kim J.M."/>
            <person name="Choi D.G."/>
            <person name="Jeon C.O."/>
        </authorList>
    </citation>
    <scope>NUCLEOTIDE SEQUENCE [LARGE SCALE GENOMIC DNA]</scope>
    <source>
        <strain evidence="8 9">J2-16</strain>
    </source>
</reference>
<dbReference type="Pfam" id="PF01120">
    <property type="entry name" value="Alpha_L_fucos"/>
    <property type="match status" value="1"/>
</dbReference>
<evidence type="ECO:0000256" key="4">
    <source>
        <dbReference type="ARBA" id="ARBA00022729"/>
    </source>
</evidence>
<evidence type="ECO:0000256" key="2">
    <source>
        <dbReference type="ARBA" id="ARBA00007951"/>
    </source>
</evidence>
<evidence type="ECO:0000256" key="5">
    <source>
        <dbReference type="ARBA" id="ARBA00022801"/>
    </source>
</evidence>
<gene>
    <name evidence="8" type="ORF">SH580_03425</name>
</gene>
<dbReference type="InterPro" id="IPR000933">
    <property type="entry name" value="Glyco_hydro_29"/>
</dbReference>
<evidence type="ECO:0000313" key="9">
    <source>
        <dbReference type="Proteomes" id="UP001324993"/>
    </source>
</evidence>
<keyword evidence="6" id="KW-0326">Glycosidase</keyword>
<comment type="similarity">
    <text evidence="2">Belongs to the glycosyl hydrolase 29 family.</text>
</comment>
<dbReference type="PRINTS" id="PR00741">
    <property type="entry name" value="GLHYDRLASE29"/>
</dbReference>
<evidence type="ECO:0000259" key="7">
    <source>
        <dbReference type="Pfam" id="PF01120"/>
    </source>
</evidence>
<accession>A0ABZ0RPT5</accession>
<dbReference type="EMBL" id="CP138858">
    <property type="protein sequence ID" value="WPJ96755.1"/>
    <property type="molecule type" value="Genomic_DNA"/>
</dbReference>
<evidence type="ECO:0000256" key="6">
    <source>
        <dbReference type="ARBA" id="ARBA00023295"/>
    </source>
</evidence>
<dbReference type="PANTHER" id="PTHR10030">
    <property type="entry name" value="ALPHA-L-FUCOSIDASE"/>
    <property type="match status" value="1"/>
</dbReference>
<keyword evidence="4" id="KW-0732">Signal</keyword>
<dbReference type="Gene3D" id="3.20.20.80">
    <property type="entry name" value="Glycosidases"/>
    <property type="match status" value="1"/>
</dbReference>